<dbReference type="GO" id="GO:0030246">
    <property type="term" value="F:carbohydrate binding"/>
    <property type="evidence" value="ECO:0007669"/>
    <property type="project" value="InterPro"/>
</dbReference>
<dbReference type="Pfam" id="PF07715">
    <property type="entry name" value="Plug"/>
    <property type="match status" value="1"/>
</dbReference>
<dbReference type="InterPro" id="IPR036942">
    <property type="entry name" value="Beta-barrel_TonB_sf"/>
</dbReference>
<organism evidence="10 11">
    <name type="scientific">Rikenella microfusus</name>
    <dbReference type="NCBI Taxonomy" id="28139"/>
    <lineage>
        <taxon>Bacteria</taxon>
        <taxon>Pseudomonadati</taxon>
        <taxon>Bacteroidota</taxon>
        <taxon>Bacteroidia</taxon>
        <taxon>Bacteroidales</taxon>
        <taxon>Rikenellaceae</taxon>
        <taxon>Rikenella</taxon>
    </lineage>
</organism>
<keyword evidence="3" id="KW-1134">Transmembrane beta strand</keyword>
<name>A0A379MR16_9BACT</name>
<dbReference type="AlphaFoldDB" id="A0A379MR16"/>
<keyword evidence="4" id="KW-0812">Transmembrane</keyword>
<dbReference type="InterPro" id="IPR012910">
    <property type="entry name" value="Plug_dom"/>
</dbReference>
<dbReference type="PANTHER" id="PTHR30069:SF29">
    <property type="entry name" value="HEMOGLOBIN AND HEMOGLOBIN-HAPTOGLOBIN-BINDING PROTEIN 1-RELATED"/>
    <property type="match status" value="1"/>
</dbReference>
<feature type="signal peptide" evidence="8">
    <location>
        <begin position="1"/>
        <end position="19"/>
    </location>
</feature>
<feature type="chain" id="PRO_5016896579" evidence="8">
    <location>
        <begin position="20"/>
        <end position="911"/>
    </location>
</feature>
<dbReference type="RefSeq" id="WP_051214356.1">
    <property type="nucleotide sequence ID" value="NZ_UGVL01000001.1"/>
</dbReference>
<keyword evidence="11" id="KW-1185">Reference proteome</keyword>
<keyword evidence="10" id="KW-0675">Receptor</keyword>
<comment type="subcellular location">
    <subcellularLocation>
        <location evidence="1">Cell outer membrane</location>
        <topology evidence="1">Multi-pass membrane protein</topology>
    </subcellularLocation>
</comment>
<dbReference type="EMBL" id="UGVL01000001">
    <property type="protein sequence ID" value="SUE33287.1"/>
    <property type="molecule type" value="Genomic_DNA"/>
</dbReference>
<reference evidence="10 11" key="1">
    <citation type="submission" date="2018-06" db="EMBL/GenBank/DDBJ databases">
        <authorList>
            <consortium name="Pathogen Informatics"/>
            <person name="Doyle S."/>
        </authorList>
    </citation>
    <scope>NUCLEOTIDE SEQUENCE [LARGE SCALE GENOMIC DNA]</scope>
    <source>
        <strain evidence="10 11">NCTC11190</strain>
    </source>
</reference>
<protein>
    <submittedName>
        <fullName evidence="10">Outer membrane cobalamin receptor protein</fullName>
    </submittedName>
</protein>
<keyword evidence="5 8" id="KW-0732">Signal</keyword>
<evidence type="ECO:0000256" key="8">
    <source>
        <dbReference type="SAM" id="SignalP"/>
    </source>
</evidence>
<evidence type="ECO:0000256" key="6">
    <source>
        <dbReference type="ARBA" id="ARBA00023136"/>
    </source>
</evidence>
<keyword evidence="7" id="KW-0998">Cell outer membrane</keyword>
<evidence type="ECO:0000256" key="3">
    <source>
        <dbReference type="ARBA" id="ARBA00022452"/>
    </source>
</evidence>
<keyword evidence="2" id="KW-0813">Transport</keyword>
<dbReference type="InterPro" id="IPR039426">
    <property type="entry name" value="TonB-dep_rcpt-like"/>
</dbReference>
<dbReference type="Gene3D" id="2.60.40.1120">
    <property type="entry name" value="Carboxypeptidase-like, regulatory domain"/>
    <property type="match status" value="1"/>
</dbReference>
<dbReference type="SUPFAM" id="SSF49452">
    <property type="entry name" value="Starch-binding domain-like"/>
    <property type="match status" value="1"/>
</dbReference>
<evidence type="ECO:0000256" key="7">
    <source>
        <dbReference type="ARBA" id="ARBA00023237"/>
    </source>
</evidence>
<feature type="domain" description="TonB-dependent receptor plug" evidence="9">
    <location>
        <begin position="119"/>
        <end position="241"/>
    </location>
</feature>
<dbReference type="InterPro" id="IPR037066">
    <property type="entry name" value="Plug_dom_sf"/>
</dbReference>
<dbReference type="GO" id="GO:0044718">
    <property type="term" value="P:siderophore transmembrane transport"/>
    <property type="evidence" value="ECO:0007669"/>
    <property type="project" value="TreeGrafter"/>
</dbReference>
<accession>A0A379MR16</accession>
<dbReference type="SUPFAM" id="SSF56935">
    <property type="entry name" value="Porins"/>
    <property type="match status" value="1"/>
</dbReference>
<gene>
    <name evidence="10" type="ORF">NCTC11190_00493</name>
</gene>
<dbReference type="InterPro" id="IPR013784">
    <property type="entry name" value="Carb-bd-like_fold"/>
</dbReference>
<evidence type="ECO:0000256" key="2">
    <source>
        <dbReference type="ARBA" id="ARBA00022448"/>
    </source>
</evidence>
<dbReference type="GO" id="GO:0009279">
    <property type="term" value="C:cell outer membrane"/>
    <property type="evidence" value="ECO:0007669"/>
    <property type="project" value="UniProtKB-SubCell"/>
</dbReference>
<dbReference type="GO" id="GO:0015344">
    <property type="term" value="F:siderophore uptake transmembrane transporter activity"/>
    <property type="evidence" value="ECO:0007669"/>
    <property type="project" value="TreeGrafter"/>
</dbReference>
<evidence type="ECO:0000256" key="5">
    <source>
        <dbReference type="ARBA" id="ARBA00022729"/>
    </source>
</evidence>
<dbReference type="Pfam" id="PF13620">
    <property type="entry name" value="CarboxypepD_reg"/>
    <property type="match status" value="1"/>
</dbReference>
<dbReference type="Gene3D" id="2.170.130.10">
    <property type="entry name" value="TonB-dependent receptor, plug domain"/>
    <property type="match status" value="1"/>
</dbReference>
<dbReference type="PANTHER" id="PTHR30069">
    <property type="entry name" value="TONB-DEPENDENT OUTER MEMBRANE RECEPTOR"/>
    <property type="match status" value="1"/>
</dbReference>
<evidence type="ECO:0000256" key="4">
    <source>
        <dbReference type="ARBA" id="ARBA00022692"/>
    </source>
</evidence>
<dbReference type="STRING" id="880526.GCA_000427365_00952"/>
<keyword evidence="6" id="KW-0472">Membrane</keyword>
<proteinExistence type="predicted"/>
<dbReference type="Gene3D" id="2.40.170.20">
    <property type="entry name" value="TonB-dependent receptor, beta-barrel domain"/>
    <property type="match status" value="1"/>
</dbReference>
<dbReference type="Proteomes" id="UP000255233">
    <property type="component" value="Unassembled WGS sequence"/>
</dbReference>
<sequence>MPRFFVSILLLLVAPGAAAGAILRGTVADAATGQPQDYALVQLFPAGSSSPRGAITDAQGAFVFSGLQPGDYRVKVAFVGFRDWERTVRIAGDTTLRIGLVAKPLTAQEVVVTAKESKGATSASRIDRQAMEHIQPSSFSDLLSLLPGGMAQTPRLGAPNLIKLREAGNSSDDYDISSLGTAFTVDGVPISTDANLQAVPGSSIDNSLVSRGLDMRAIPTDNIESVEIVRGIPSVEYGNLTSGLVNIRRRATATPFEARFKADEYGKLVSAGKGIALKGDDKVLNIDGDYLTARSDPRNTLANYRRITGSLRYNSRSVTDRASLRWRLSLDYTGSLDKEKTDADASMAGDRFKASYNRFAFASAFHWVFFDAGAVKSLDITASLAQEVSRMEQTKQVYLNRPVPLPVGMTNGQEHDAELLPYKYTADVAVDGKPMNAFVKAVLGLGGRTGGVRHDGKAGLDWKYDKNWGKGQVYDITRPLNPSNTNRPRAFSDIPAGTELSLFAEDALRFEAGRHRFVVTAGVRAMMPLNIRKAYAMHGKVYVDPRVNVQWKLPAAGEGAGRWNFEVAGGIGRHTKTPTLDQLYPDPIYNDLVQLNYYPTDPDLRRINMLTYVWDNINFDLRPARNLKWEVRFSTQHRGMDFSVTYFQERMRDGFRTMSYYKALPYKKYDANAIDPGTLTGPPDLADVPYTTDTLLDTYGRWANGSRIDKRGIEFQFSSPRIESIRTRITVNGAWFRTTYSNSAPIYRSATVNLGGDPLKYVGLYDWEDGSVRQQFNTNVTFDTHLEKLGLTFSTTFQCLWFTSSQPLWNDGVPVAWVDASGTEHPFTEADKHDTQLQWLVQTYSASYFDRSTVPFAMDVNLKATKHFGRWARLAMYVNRLLSAYPDYYRNGVLTRRSASPYFGMELNLTF</sequence>
<evidence type="ECO:0000259" key="9">
    <source>
        <dbReference type="Pfam" id="PF07715"/>
    </source>
</evidence>
<evidence type="ECO:0000313" key="11">
    <source>
        <dbReference type="Proteomes" id="UP000255233"/>
    </source>
</evidence>
<evidence type="ECO:0000256" key="1">
    <source>
        <dbReference type="ARBA" id="ARBA00004571"/>
    </source>
</evidence>
<evidence type="ECO:0000313" key="10">
    <source>
        <dbReference type="EMBL" id="SUE33287.1"/>
    </source>
</evidence>